<dbReference type="AlphaFoldDB" id="A0AA41U7P2"/>
<evidence type="ECO:0000313" key="9">
    <source>
        <dbReference type="Proteomes" id="UP001165405"/>
    </source>
</evidence>
<protein>
    <recommendedName>
        <fullName evidence="6">Transport permease protein</fullName>
    </recommendedName>
</protein>
<evidence type="ECO:0000256" key="1">
    <source>
        <dbReference type="ARBA" id="ARBA00004141"/>
    </source>
</evidence>
<comment type="similarity">
    <text evidence="6">Belongs to the ABC-2 integral membrane protein family.</text>
</comment>
<keyword evidence="3 6" id="KW-1133">Transmembrane helix</keyword>
<comment type="subcellular location">
    <subcellularLocation>
        <location evidence="6">Cell membrane</location>
        <topology evidence="6">Multi-pass membrane protein</topology>
    </subcellularLocation>
    <subcellularLocation>
        <location evidence="1">Membrane</location>
        <topology evidence="1">Multi-pass membrane protein</topology>
    </subcellularLocation>
</comment>
<dbReference type="RefSeq" id="WP_236089595.1">
    <property type="nucleotide sequence ID" value="NZ_JAKGSG010000034.1"/>
</dbReference>
<dbReference type="PANTHER" id="PTHR43229">
    <property type="entry name" value="NODULATION PROTEIN J"/>
    <property type="match status" value="1"/>
</dbReference>
<dbReference type="InterPro" id="IPR051784">
    <property type="entry name" value="Nod_factor_ABC_transporter"/>
</dbReference>
<proteinExistence type="inferred from homology"/>
<feature type="transmembrane region" description="Helical" evidence="6">
    <location>
        <begin position="127"/>
        <end position="153"/>
    </location>
</feature>
<gene>
    <name evidence="8" type="ORF">L1785_12495</name>
</gene>
<keyword evidence="4 6" id="KW-0472">Membrane</keyword>
<keyword evidence="6" id="KW-1003">Cell membrane</keyword>
<evidence type="ECO:0000256" key="3">
    <source>
        <dbReference type="ARBA" id="ARBA00022989"/>
    </source>
</evidence>
<dbReference type="PRINTS" id="PR00164">
    <property type="entry name" value="ABC2TRNSPORT"/>
</dbReference>
<dbReference type="GO" id="GO:0043190">
    <property type="term" value="C:ATP-binding cassette (ABC) transporter complex"/>
    <property type="evidence" value="ECO:0007669"/>
    <property type="project" value="InterPro"/>
</dbReference>
<evidence type="ECO:0000256" key="2">
    <source>
        <dbReference type="ARBA" id="ARBA00022692"/>
    </source>
</evidence>
<feature type="transmembrane region" description="Helical" evidence="6">
    <location>
        <begin position="249"/>
        <end position="271"/>
    </location>
</feature>
<reference evidence="8" key="1">
    <citation type="submission" date="2022-01" db="EMBL/GenBank/DDBJ databases">
        <title>Antribacter sp. nov., isolated from Guizhou of China.</title>
        <authorList>
            <person name="Chengliang C."/>
            <person name="Ya Z."/>
        </authorList>
    </citation>
    <scope>NUCLEOTIDE SEQUENCE</scope>
    <source>
        <strain evidence="8">KLBMP 9083</strain>
    </source>
</reference>
<evidence type="ECO:0000256" key="4">
    <source>
        <dbReference type="ARBA" id="ARBA00023136"/>
    </source>
</evidence>
<keyword evidence="5" id="KW-0046">Antibiotic resistance</keyword>
<dbReference type="GO" id="GO:0046677">
    <property type="term" value="P:response to antibiotic"/>
    <property type="evidence" value="ECO:0007669"/>
    <property type="project" value="UniProtKB-KW"/>
</dbReference>
<evidence type="ECO:0000259" key="7">
    <source>
        <dbReference type="PROSITE" id="PS51012"/>
    </source>
</evidence>
<keyword evidence="9" id="KW-1185">Reference proteome</keyword>
<dbReference type="InterPro" id="IPR000412">
    <property type="entry name" value="ABC_2_transport"/>
</dbReference>
<sequence>MSQQTDVFAGRGAHGVRPPLSTAERIGSVVWYQVVVYKRTWRGTIISRFVSPLFFLLSMGIGLGSLVDARSGGVGGVPYLQYLVPAIVAVQAMWVSIGESTYAVLGNLMWDRMYQTMLGTPLRVRDVLAGHISAVVGHIAMASVIFVAVAAAFGGFSSWGAVWCVPVAVLTGLAFTVPVFAFTATQESDSGFNILFRLVVTPLMLFSGTFFPVESLPVWLQPIAWVTPLWHGVEASRAVALGTVDPPWLALHLSVLVAFVVVGWVLAVRLFTRRLVK</sequence>
<feature type="transmembrane region" description="Helical" evidence="6">
    <location>
        <begin position="79"/>
        <end position="106"/>
    </location>
</feature>
<dbReference type="Pfam" id="PF01061">
    <property type="entry name" value="ABC2_membrane"/>
    <property type="match status" value="1"/>
</dbReference>
<name>A0AA41U7P2_9MICO</name>
<feature type="transmembrane region" description="Helical" evidence="6">
    <location>
        <begin position="49"/>
        <end position="67"/>
    </location>
</feature>
<dbReference type="PROSITE" id="PS51012">
    <property type="entry name" value="ABC_TM2"/>
    <property type="match status" value="1"/>
</dbReference>
<dbReference type="InterPro" id="IPR047817">
    <property type="entry name" value="ABC2_TM_bact-type"/>
</dbReference>
<accession>A0AA41U7P2</accession>
<feature type="transmembrane region" description="Helical" evidence="6">
    <location>
        <begin position="159"/>
        <end position="182"/>
    </location>
</feature>
<evidence type="ECO:0000256" key="6">
    <source>
        <dbReference type="RuleBase" id="RU361157"/>
    </source>
</evidence>
<feature type="transmembrane region" description="Helical" evidence="6">
    <location>
        <begin position="194"/>
        <end position="213"/>
    </location>
</feature>
<dbReference type="PIRSF" id="PIRSF006648">
    <property type="entry name" value="DrrB"/>
    <property type="match status" value="1"/>
</dbReference>
<evidence type="ECO:0000256" key="5">
    <source>
        <dbReference type="ARBA" id="ARBA00023251"/>
    </source>
</evidence>
<evidence type="ECO:0000313" key="8">
    <source>
        <dbReference type="EMBL" id="MCF4121801.1"/>
    </source>
</evidence>
<comment type="caution">
    <text evidence="8">The sequence shown here is derived from an EMBL/GenBank/DDBJ whole genome shotgun (WGS) entry which is preliminary data.</text>
</comment>
<feature type="domain" description="ABC transmembrane type-2" evidence="7">
    <location>
        <begin position="43"/>
        <end position="274"/>
    </location>
</feature>
<dbReference type="PANTHER" id="PTHR43229:SF2">
    <property type="entry name" value="NODULATION PROTEIN J"/>
    <property type="match status" value="1"/>
</dbReference>
<keyword evidence="6" id="KW-0813">Transport</keyword>
<dbReference type="InterPro" id="IPR013525">
    <property type="entry name" value="ABC2_TM"/>
</dbReference>
<keyword evidence="2 6" id="KW-0812">Transmembrane</keyword>
<dbReference type="Proteomes" id="UP001165405">
    <property type="component" value="Unassembled WGS sequence"/>
</dbReference>
<organism evidence="8 9">
    <name type="scientific">Antribacter soli</name>
    <dbReference type="NCBI Taxonomy" id="2910976"/>
    <lineage>
        <taxon>Bacteria</taxon>
        <taxon>Bacillati</taxon>
        <taxon>Actinomycetota</taxon>
        <taxon>Actinomycetes</taxon>
        <taxon>Micrococcales</taxon>
        <taxon>Promicromonosporaceae</taxon>
        <taxon>Antribacter</taxon>
    </lineage>
</organism>
<dbReference type="EMBL" id="JAKGSG010000034">
    <property type="protein sequence ID" value="MCF4121801.1"/>
    <property type="molecule type" value="Genomic_DNA"/>
</dbReference>
<dbReference type="GO" id="GO:0140359">
    <property type="term" value="F:ABC-type transporter activity"/>
    <property type="evidence" value="ECO:0007669"/>
    <property type="project" value="InterPro"/>
</dbReference>